<evidence type="ECO:0000313" key="5">
    <source>
        <dbReference type="Proteomes" id="UP000443090"/>
    </source>
</evidence>
<dbReference type="AlphaFoldDB" id="A0A8H8S0A1"/>
<evidence type="ECO:0000256" key="1">
    <source>
        <dbReference type="ARBA" id="ARBA00023002"/>
    </source>
</evidence>
<comment type="caution">
    <text evidence="4">The sequence shown here is derived from an EMBL/GenBank/DDBJ whole genome shotgun (WGS) entry which is preliminary data.</text>
</comment>
<dbReference type="PANTHER" id="PTHR43333">
    <property type="entry name" value="2-HACID_DH_C DOMAIN-CONTAINING PROTEIN"/>
    <property type="match status" value="1"/>
</dbReference>
<keyword evidence="5" id="KW-1185">Reference proteome</keyword>
<dbReference type="InterPro" id="IPR006140">
    <property type="entry name" value="D-isomer_DH_NAD-bd"/>
</dbReference>
<gene>
    <name evidence="4" type="primary">ddh</name>
    <name evidence="4" type="ORF">LOCC1_G003717</name>
</gene>
<dbReference type="SUPFAM" id="SSF52283">
    <property type="entry name" value="Formate/glycerate dehydrogenase catalytic domain-like"/>
    <property type="match status" value="1"/>
</dbReference>
<dbReference type="SUPFAM" id="SSF51735">
    <property type="entry name" value="NAD(P)-binding Rossmann-fold domains"/>
    <property type="match status" value="1"/>
</dbReference>
<dbReference type="Gene3D" id="3.40.50.720">
    <property type="entry name" value="NAD(P)-binding Rossmann-like Domain"/>
    <property type="match status" value="2"/>
</dbReference>
<dbReference type="PROSITE" id="PS00065">
    <property type="entry name" value="D_2_HYDROXYACID_DH_1"/>
    <property type="match status" value="1"/>
</dbReference>
<sequence>MGGGPPQDKEHILCFSPFQEDKSITDSIRRKHPNVSFTYREAFYKKGKPLDTHIPDGIISFPIFPYSSSRSLTDNFAELLRDATILVTLFKLPEPKQAKNLKFIHLFSAGADRLPETPIWKETDIPFTNSSGVHGPQISEWVILQILSASHKQKVMVEWQKKHIWGEPSELGSIRDSVGQRLGVLGYGAIGRQTGRIAKALGLDVIAYTASPRNTPESKKDRGYIVPGTGDPDGVIPSEWYSGLDKASLHNFLSQDIDILLVSVPLTPQTRHFLAAEEFAILGKKNAFIVNIARGAIIQQDDLITALKKGEEEGGLRGAALDVTDPEPLPADSELWDLKNVAITPHVSGLGTLYVQRSFEILERNLTRLEDGDKLINVVDRKKGY</sequence>
<organism evidence="4 5">
    <name type="scientific">Lachnellula occidentalis</name>
    <dbReference type="NCBI Taxonomy" id="215460"/>
    <lineage>
        <taxon>Eukaryota</taxon>
        <taxon>Fungi</taxon>
        <taxon>Dikarya</taxon>
        <taxon>Ascomycota</taxon>
        <taxon>Pezizomycotina</taxon>
        <taxon>Leotiomycetes</taxon>
        <taxon>Helotiales</taxon>
        <taxon>Lachnaceae</taxon>
        <taxon>Lachnellula</taxon>
    </lineage>
</organism>
<proteinExistence type="predicted"/>
<keyword evidence="1" id="KW-0560">Oxidoreductase</keyword>
<evidence type="ECO:0000259" key="3">
    <source>
        <dbReference type="Pfam" id="PF02826"/>
    </source>
</evidence>
<reference evidence="4 5" key="1">
    <citation type="submission" date="2018-05" db="EMBL/GenBank/DDBJ databases">
        <title>Genome sequencing and assembly of the regulated plant pathogen Lachnellula willkommii and related sister species for the development of diagnostic species identification markers.</title>
        <authorList>
            <person name="Giroux E."/>
            <person name="Bilodeau G."/>
        </authorList>
    </citation>
    <scope>NUCLEOTIDE SEQUENCE [LARGE SCALE GENOMIC DNA]</scope>
    <source>
        <strain evidence="4 5">CBS 160.35</strain>
    </source>
</reference>
<keyword evidence="2" id="KW-0520">NAD</keyword>
<feature type="domain" description="D-isomer specific 2-hydroxyacid dehydrogenase NAD-binding" evidence="3">
    <location>
        <begin position="145"/>
        <end position="217"/>
    </location>
</feature>
<evidence type="ECO:0000256" key="2">
    <source>
        <dbReference type="ARBA" id="ARBA00023027"/>
    </source>
</evidence>
<feature type="domain" description="D-isomer specific 2-hydroxyacid dehydrogenase NAD-binding" evidence="3">
    <location>
        <begin position="243"/>
        <end position="348"/>
    </location>
</feature>
<dbReference type="Pfam" id="PF02826">
    <property type="entry name" value="2-Hacid_dh_C"/>
    <property type="match status" value="2"/>
</dbReference>
<dbReference type="EMBL" id="QGMI01000195">
    <property type="protein sequence ID" value="TVY45420.1"/>
    <property type="molecule type" value="Genomic_DNA"/>
</dbReference>
<evidence type="ECO:0000313" key="4">
    <source>
        <dbReference type="EMBL" id="TVY45420.1"/>
    </source>
</evidence>
<accession>A0A8H8S0A1</accession>
<dbReference type="GO" id="GO:0051287">
    <property type="term" value="F:NAD binding"/>
    <property type="evidence" value="ECO:0007669"/>
    <property type="project" value="InterPro"/>
</dbReference>
<dbReference type="Proteomes" id="UP000443090">
    <property type="component" value="Unassembled WGS sequence"/>
</dbReference>
<dbReference type="GO" id="GO:0016491">
    <property type="term" value="F:oxidoreductase activity"/>
    <property type="evidence" value="ECO:0007669"/>
    <property type="project" value="UniProtKB-KW"/>
</dbReference>
<protein>
    <submittedName>
        <fullName evidence="4">D-2-hydroxyacid dehydrogenase</fullName>
    </submittedName>
</protein>
<dbReference type="OrthoDB" id="298012at2759"/>
<dbReference type="InterPro" id="IPR036291">
    <property type="entry name" value="NAD(P)-bd_dom_sf"/>
</dbReference>
<dbReference type="CDD" id="cd12163">
    <property type="entry name" value="2-Hacid_dh_5"/>
    <property type="match status" value="1"/>
</dbReference>
<dbReference type="PANTHER" id="PTHR43333:SF1">
    <property type="entry name" value="D-ISOMER SPECIFIC 2-HYDROXYACID DEHYDROGENASE NAD-BINDING DOMAIN-CONTAINING PROTEIN"/>
    <property type="match status" value="1"/>
</dbReference>
<name>A0A8H8S0A1_9HELO</name>
<dbReference type="InterPro" id="IPR029752">
    <property type="entry name" value="D-isomer_DH_CS1"/>
</dbReference>